<organism evidence="3 4">
    <name type="scientific">Amycolatopsis thermophila</name>
    <dbReference type="NCBI Taxonomy" id="206084"/>
    <lineage>
        <taxon>Bacteria</taxon>
        <taxon>Bacillati</taxon>
        <taxon>Actinomycetota</taxon>
        <taxon>Actinomycetes</taxon>
        <taxon>Pseudonocardiales</taxon>
        <taxon>Pseudonocardiaceae</taxon>
        <taxon>Amycolatopsis</taxon>
    </lineage>
</organism>
<sequence>MKHLGRDPHMPGPISTATFHAYIGGQWIHDIALEHGGPTPRPIVRDESGAVEVKDHPRIHHEFARWRIELAAVVDALDAVVRGDASPDEVRNLIVEGARLAKAELEHQDHEETLAEPVEAPEPSRSRATEPTNLYVIGVPGESLVKIGIAKDVRARVKQLRNGSGKPLEVLWHATGSWRIEQQLHAEFSRYRTHGEWFEFRGRRDPVGLVKRAALRLGAVEVNR</sequence>
<feature type="domain" description="Bacteriophage T5 Orf172 DNA-binding" evidence="2">
    <location>
        <begin position="139"/>
        <end position="213"/>
    </location>
</feature>
<dbReference type="SMART" id="SM00974">
    <property type="entry name" value="T5orf172"/>
    <property type="match status" value="1"/>
</dbReference>
<dbReference type="Proteomes" id="UP001229651">
    <property type="component" value="Unassembled WGS sequence"/>
</dbReference>
<evidence type="ECO:0000259" key="2">
    <source>
        <dbReference type="SMART" id="SM00974"/>
    </source>
</evidence>
<reference evidence="3 4" key="1">
    <citation type="submission" date="2023-07" db="EMBL/GenBank/DDBJ databases">
        <title>Sequencing the genomes of 1000 actinobacteria strains.</title>
        <authorList>
            <person name="Klenk H.-P."/>
        </authorList>
    </citation>
    <scope>NUCLEOTIDE SEQUENCE [LARGE SCALE GENOMIC DNA]</scope>
    <source>
        <strain evidence="3 4">DSM 45805</strain>
    </source>
</reference>
<proteinExistence type="predicted"/>
<evidence type="ECO:0000256" key="1">
    <source>
        <dbReference type="SAM" id="MobiDB-lite"/>
    </source>
</evidence>
<dbReference type="RefSeq" id="WP_306988538.1">
    <property type="nucleotide sequence ID" value="NZ_JAUSUT010000001.1"/>
</dbReference>
<protein>
    <recommendedName>
        <fullName evidence="2">Bacteriophage T5 Orf172 DNA-binding domain-containing protein</fullName>
    </recommendedName>
</protein>
<comment type="caution">
    <text evidence="3">The sequence shown here is derived from an EMBL/GenBank/DDBJ whole genome shotgun (WGS) entry which is preliminary data.</text>
</comment>
<dbReference type="Pfam" id="PF13455">
    <property type="entry name" value="MUG113"/>
    <property type="match status" value="1"/>
</dbReference>
<evidence type="ECO:0000313" key="4">
    <source>
        <dbReference type="Proteomes" id="UP001229651"/>
    </source>
</evidence>
<dbReference type="EMBL" id="JAUSUT010000001">
    <property type="protein sequence ID" value="MDQ0376613.1"/>
    <property type="molecule type" value="Genomic_DNA"/>
</dbReference>
<name>A0ABU0ENJ0_9PSEU</name>
<gene>
    <name evidence="3" type="ORF">FB470_000607</name>
</gene>
<dbReference type="InterPro" id="IPR018306">
    <property type="entry name" value="Phage_T5_Orf172_DNA-bd"/>
</dbReference>
<keyword evidence="4" id="KW-1185">Reference proteome</keyword>
<evidence type="ECO:0000313" key="3">
    <source>
        <dbReference type="EMBL" id="MDQ0376613.1"/>
    </source>
</evidence>
<accession>A0ABU0ENJ0</accession>
<feature type="region of interest" description="Disordered" evidence="1">
    <location>
        <begin position="107"/>
        <end position="127"/>
    </location>
</feature>